<dbReference type="PROSITE" id="PS50995">
    <property type="entry name" value="HTH_MARR_2"/>
    <property type="match status" value="1"/>
</dbReference>
<dbReference type="Proteomes" id="UP000266391">
    <property type="component" value="Unassembled WGS sequence"/>
</dbReference>
<keyword evidence="1" id="KW-0805">Transcription regulation</keyword>
<sequence>MRHEDSVGYKMRLIHNRIHKQMEAKRIENEGDITGMQRWTLGYLNDHADTEIYQKDIEQEFKVSRATASNMLQLMERKGLIVRESVSCDARLKKISLTEKAKNMVAKSDADIREMEQLITKGFHKEETEQLKHYLDRIMENIGVAEDCCGRKCKSGAKEQKNHNI</sequence>
<dbReference type="Gene3D" id="1.10.10.10">
    <property type="entry name" value="Winged helix-like DNA-binding domain superfamily/Winged helix DNA-binding domain"/>
    <property type="match status" value="1"/>
</dbReference>
<dbReference type="SUPFAM" id="SSF46785">
    <property type="entry name" value="Winged helix' DNA-binding domain"/>
    <property type="match status" value="1"/>
</dbReference>
<dbReference type="Pfam" id="PF12802">
    <property type="entry name" value="MarR_2"/>
    <property type="match status" value="1"/>
</dbReference>
<dbReference type="OrthoDB" id="384891at2"/>
<dbReference type="GO" id="GO:0003700">
    <property type="term" value="F:DNA-binding transcription factor activity"/>
    <property type="evidence" value="ECO:0007669"/>
    <property type="project" value="InterPro"/>
</dbReference>
<gene>
    <name evidence="5" type="ORF">DW813_14550</name>
</gene>
<dbReference type="InterPro" id="IPR036388">
    <property type="entry name" value="WH-like_DNA-bd_sf"/>
</dbReference>
<evidence type="ECO:0000256" key="1">
    <source>
        <dbReference type="ARBA" id="ARBA00023015"/>
    </source>
</evidence>
<reference evidence="5 6" key="1">
    <citation type="submission" date="2018-08" db="EMBL/GenBank/DDBJ databases">
        <title>A genome reference for cultivated species of the human gut microbiota.</title>
        <authorList>
            <person name="Zou Y."/>
            <person name="Xue W."/>
            <person name="Luo G."/>
        </authorList>
    </citation>
    <scope>NUCLEOTIDE SEQUENCE [LARGE SCALE GENOMIC DNA]</scope>
    <source>
        <strain evidence="5 6">AM32-8LB</strain>
    </source>
</reference>
<keyword evidence="3" id="KW-0804">Transcription</keyword>
<dbReference type="PRINTS" id="PR00598">
    <property type="entry name" value="HTHMARR"/>
</dbReference>
<dbReference type="AlphaFoldDB" id="A0A396AA69"/>
<dbReference type="RefSeq" id="WP_055039203.1">
    <property type="nucleotide sequence ID" value="NZ_CATYLF010000031.1"/>
</dbReference>
<comment type="caution">
    <text evidence="5">The sequence shown here is derived from an EMBL/GenBank/DDBJ whole genome shotgun (WGS) entry which is preliminary data.</text>
</comment>
<evidence type="ECO:0000259" key="4">
    <source>
        <dbReference type="PROSITE" id="PS50995"/>
    </source>
</evidence>
<feature type="domain" description="HTH marR-type" evidence="4">
    <location>
        <begin position="4"/>
        <end position="140"/>
    </location>
</feature>
<dbReference type="EMBL" id="QSIQ01000031">
    <property type="protein sequence ID" value="RHC99889.1"/>
    <property type="molecule type" value="Genomic_DNA"/>
</dbReference>
<dbReference type="InterPro" id="IPR036390">
    <property type="entry name" value="WH_DNA-bd_sf"/>
</dbReference>
<evidence type="ECO:0000313" key="5">
    <source>
        <dbReference type="EMBL" id="RHC99889.1"/>
    </source>
</evidence>
<evidence type="ECO:0000256" key="2">
    <source>
        <dbReference type="ARBA" id="ARBA00023125"/>
    </source>
</evidence>
<organism evidence="5 6">
    <name type="scientific">Roseburia inulinivorans</name>
    <dbReference type="NCBI Taxonomy" id="360807"/>
    <lineage>
        <taxon>Bacteria</taxon>
        <taxon>Bacillati</taxon>
        <taxon>Bacillota</taxon>
        <taxon>Clostridia</taxon>
        <taxon>Lachnospirales</taxon>
        <taxon>Lachnospiraceae</taxon>
        <taxon>Roseburia</taxon>
    </lineage>
</organism>
<dbReference type="PANTHER" id="PTHR42756:SF1">
    <property type="entry name" value="TRANSCRIPTIONAL REPRESSOR OF EMRAB OPERON"/>
    <property type="match status" value="1"/>
</dbReference>
<keyword evidence="2" id="KW-0238">DNA-binding</keyword>
<accession>A0A396AA69</accession>
<proteinExistence type="predicted"/>
<name>A0A396AA69_9FIRM</name>
<dbReference type="GO" id="GO:0003677">
    <property type="term" value="F:DNA binding"/>
    <property type="evidence" value="ECO:0007669"/>
    <property type="project" value="UniProtKB-KW"/>
</dbReference>
<evidence type="ECO:0000256" key="3">
    <source>
        <dbReference type="ARBA" id="ARBA00023163"/>
    </source>
</evidence>
<dbReference type="PANTHER" id="PTHR42756">
    <property type="entry name" value="TRANSCRIPTIONAL REGULATOR, MARR"/>
    <property type="match status" value="1"/>
</dbReference>
<evidence type="ECO:0000313" key="6">
    <source>
        <dbReference type="Proteomes" id="UP000266391"/>
    </source>
</evidence>
<dbReference type="InterPro" id="IPR000835">
    <property type="entry name" value="HTH_MarR-typ"/>
</dbReference>
<dbReference type="SMART" id="SM00347">
    <property type="entry name" value="HTH_MARR"/>
    <property type="match status" value="1"/>
</dbReference>
<protein>
    <submittedName>
        <fullName evidence="5">MarR family transcriptional regulator</fullName>
    </submittedName>
</protein>